<dbReference type="GeneID" id="83015387"/>
<dbReference type="Proteomes" id="UP000284178">
    <property type="component" value="Unassembled WGS sequence"/>
</dbReference>
<keyword evidence="2" id="KW-0489">Methyltransferase</keyword>
<dbReference type="EMBL" id="QRUP01000008">
    <property type="protein sequence ID" value="RGR74754.1"/>
    <property type="molecule type" value="Genomic_DNA"/>
</dbReference>
<dbReference type="SUPFAM" id="SSF53335">
    <property type="entry name" value="S-adenosyl-L-methionine-dependent methyltransferases"/>
    <property type="match status" value="1"/>
</dbReference>
<sequence>MKENRYDDQEFFEKYSHMSRSEKGLAGAGEWPVLQAMLPDFTQKQVLDLGCGYGWHCRYAMERGAASVLGIDLSEKMLDQAQKINQPAGVEYLRCALEDYAYPAETYDIVISSLTLHYIEDLSALFRKVAQTLRTDGEFIFSMEHPIFTAEGSQQWLDQTSAGNPVWPVTRYFLDGRRDSIFLGAPVVKYHHSLTTIVQALLSTGFELEDIQEPQPTAELIREVPQMEEELHRPMMIIFKAKKR</sequence>
<dbReference type="InterPro" id="IPR013216">
    <property type="entry name" value="Methyltransf_11"/>
</dbReference>
<name>A0A412G2S7_9FIRM</name>
<accession>A0A412G2S7</accession>
<dbReference type="Pfam" id="PF08241">
    <property type="entry name" value="Methyltransf_11"/>
    <property type="match status" value="1"/>
</dbReference>
<protein>
    <submittedName>
        <fullName evidence="2">Class I SAM-dependent methyltransferase</fullName>
    </submittedName>
</protein>
<proteinExistence type="predicted"/>
<comment type="caution">
    <text evidence="2">The sequence shown here is derived from an EMBL/GenBank/DDBJ whole genome shotgun (WGS) entry which is preliminary data.</text>
</comment>
<dbReference type="RefSeq" id="WP_117894834.1">
    <property type="nucleotide sequence ID" value="NZ_CABJCV010000008.1"/>
</dbReference>
<keyword evidence="3" id="KW-1185">Reference proteome</keyword>
<evidence type="ECO:0000313" key="3">
    <source>
        <dbReference type="Proteomes" id="UP000284178"/>
    </source>
</evidence>
<organism evidence="2 3">
    <name type="scientific">Holdemania filiformis</name>
    <dbReference type="NCBI Taxonomy" id="61171"/>
    <lineage>
        <taxon>Bacteria</taxon>
        <taxon>Bacillati</taxon>
        <taxon>Bacillota</taxon>
        <taxon>Erysipelotrichia</taxon>
        <taxon>Erysipelotrichales</taxon>
        <taxon>Erysipelotrichaceae</taxon>
        <taxon>Holdemania</taxon>
    </lineage>
</organism>
<dbReference type="AlphaFoldDB" id="A0A412G2S7"/>
<dbReference type="GO" id="GO:0008757">
    <property type="term" value="F:S-adenosylmethionine-dependent methyltransferase activity"/>
    <property type="evidence" value="ECO:0007669"/>
    <property type="project" value="InterPro"/>
</dbReference>
<dbReference type="CDD" id="cd02440">
    <property type="entry name" value="AdoMet_MTases"/>
    <property type="match status" value="1"/>
</dbReference>
<dbReference type="PANTHER" id="PTHR43861">
    <property type="entry name" value="TRANS-ACONITATE 2-METHYLTRANSFERASE-RELATED"/>
    <property type="match status" value="1"/>
</dbReference>
<keyword evidence="2" id="KW-0808">Transferase</keyword>
<dbReference type="GO" id="GO:0032259">
    <property type="term" value="P:methylation"/>
    <property type="evidence" value="ECO:0007669"/>
    <property type="project" value="UniProtKB-KW"/>
</dbReference>
<evidence type="ECO:0000313" key="2">
    <source>
        <dbReference type="EMBL" id="RGR74754.1"/>
    </source>
</evidence>
<dbReference type="InterPro" id="IPR029063">
    <property type="entry name" value="SAM-dependent_MTases_sf"/>
</dbReference>
<feature type="domain" description="Methyltransferase type 11" evidence="1">
    <location>
        <begin position="47"/>
        <end position="141"/>
    </location>
</feature>
<reference evidence="2 3" key="1">
    <citation type="submission" date="2018-08" db="EMBL/GenBank/DDBJ databases">
        <title>A genome reference for cultivated species of the human gut microbiota.</title>
        <authorList>
            <person name="Zou Y."/>
            <person name="Xue W."/>
            <person name="Luo G."/>
        </authorList>
    </citation>
    <scope>NUCLEOTIDE SEQUENCE [LARGE SCALE GENOMIC DNA]</scope>
    <source>
        <strain evidence="2 3">AF24-29</strain>
    </source>
</reference>
<evidence type="ECO:0000259" key="1">
    <source>
        <dbReference type="Pfam" id="PF08241"/>
    </source>
</evidence>
<gene>
    <name evidence="2" type="ORF">DWY25_08215</name>
</gene>
<dbReference type="PANTHER" id="PTHR43861:SF1">
    <property type="entry name" value="TRANS-ACONITATE 2-METHYLTRANSFERASE"/>
    <property type="match status" value="1"/>
</dbReference>
<dbReference type="Gene3D" id="3.40.50.150">
    <property type="entry name" value="Vaccinia Virus protein VP39"/>
    <property type="match status" value="1"/>
</dbReference>